<gene>
    <name evidence="2" type="ORF">LF01B1_20080</name>
</gene>
<feature type="region of interest" description="Disordered" evidence="1">
    <location>
        <begin position="1"/>
        <end position="20"/>
    </location>
</feature>
<evidence type="ECO:0000256" key="1">
    <source>
        <dbReference type="SAM" id="MobiDB-lite"/>
    </source>
</evidence>
<organism evidence="2 3">
    <name type="scientific">Limosilactobacillus fermentum</name>
    <name type="common">Lactobacillus fermentum</name>
    <dbReference type="NCBI Taxonomy" id="1613"/>
    <lineage>
        <taxon>Bacteria</taxon>
        <taxon>Bacillati</taxon>
        <taxon>Bacillota</taxon>
        <taxon>Bacilli</taxon>
        <taxon>Lactobacillales</taxon>
        <taxon>Lactobacillaceae</taxon>
        <taxon>Limosilactobacillus</taxon>
    </lineage>
</organism>
<name>A0ABD0ANH5_LIMFE</name>
<dbReference type="Proteomes" id="UP000653631">
    <property type="component" value="Unassembled WGS sequence"/>
</dbReference>
<dbReference type="AlphaFoldDB" id="A0ABD0ANH5"/>
<sequence>MSGGQFDWGGRLPKGNGGAQRFAQNGWKSFAECKGTSELDCETDRSSRDESRA</sequence>
<proteinExistence type="predicted"/>
<evidence type="ECO:0000313" key="3">
    <source>
        <dbReference type="Proteomes" id="UP000653631"/>
    </source>
</evidence>
<protein>
    <submittedName>
        <fullName evidence="2">Uncharacterized protein</fullName>
    </submittedName>
</protein>
<reference evidence="2 3" key="1">
    <citation type="submission" date="2021-01" db="EMBL/GenBank/DDBJ databases">
        <title>Development of a method for detection of lactic acid bacteria that cause putrefactive shochu mash.</title>
        <authorList>
            <person name="Takashita H."/>
            <person name="Fujihara E."/>
            <person name="Takayama K."/>
            <person name="Yamamoto H."/>
            <person name="Mizutani M."/>
            <person name="Kajiwara Y."/>
        </authorList>
    </citation>
    <scope>NUCLEOTIDE SEQUENCE [LARGE SCALE GENOMIC DNA]</scope>
    <source>
        <strain evidence="2 3">01-B1</strain>
    </source>
</reference>
<comment type="caution">
    <text evidence="2">The sequence shown here is derived from an EMBL/GenBank/DDBJ whole genome shotgun (WGS) entry which is preliminary data.</text>
</comment>
<accession>A0ABD0ANH5</accession>
<dbReference type="EMBL" id="BOLH01000034">
    <property type="protein sequence ID" value="GIC72993.1"/>
    <property type="molecule type" value="Genomic_DNA"/>
</dbReference>
<evidence type="ECO:0000313" key="2">
    <source>
        <dbReference type="EMBL" id="GIC72993.1"/>
    </source>
</evidence>